<reference evidence="1 2" key="1">
    <citation type="submission" date="2017-08" db="EMBL/GenBank/DDBJ databases">
        <title>Comparative genomics of non-oral Prevotella species.</title>
        <authorList>
            <person name="Accetto T."/>
            <person name="Nograsek B."/>
            <person name="Avgustin G."/>
        </authorList>
    </citation>
    <scope>NUCLEOTIDE SEQUENCE [LARGE SCALE GENOMIC DNA]</scope>
    <source>
        <strain evidence="1 2">TC1-1</strain>
    </source>
</reference>
<accession>A0ABX4EJ17</accession>
<dbReference type="RefSeq" id="WP_094448103.1">
    <property type="nucleotide sequence ID" value="NZ_CP091798.1"/>
</dbReference>
<comment type="caution">
    <text evidence="1">The sequence shown here is derived from an EMBL/GenBank/DDBJ whole genome shotgun (WGS) entry which is preliminary data.</text>
</comment>
<evidence type="ECO:0000313" key="1">
    <source>
        <dbReference type="EMBL" id="OYP56288.1"/>
    </source>
</evidence>
<dbReference type="GeneID" id="72480370"/>
<name>A0ABX4EJ17_SEGBR</name>
<evidence type="ECO:0000313" key="2">
    <source>
        <dbReference type="Proteomes" id="UP000216189"/>
    </source>
</evidence>
<protein>
    <submittedName>
        <fullName evidence="1">Uncharacterized protein</fullName>
    </submittedName>
</protein>
<dbReference type="EMBL" id="NPJF01000023">
    <property type="protein sequence ID" value="OYP56288.1"/>
    <property type="molecule type" value="Genomic_DNA"/>
</dbReference>
<proteinExistence type="predicted"/>
<sequence length="146" mass="16269">MNINTIIPSGNGGINGEGRTLKEICECPVPEHLIKKLDEERLAPEVVSRMKADLARMGTSWVPLPAQNGHVDFSAIAWPGVTARLPEKDALVAAIRQNYPGISLDDINPRNIRDITYYIGRKALGSLWYYDIKGWAYFRTIGSRDS</sequence>
<organism evidence="1 2">
    <name type="scientific">Segatella bryantii</name>
    <name type="common">Prevotella bryantii</name>
    <dbReference type="NCBI Taxonomy" id="77095"/>
    <lineage>
        <taxon>Bacteria</taxon>
        <taxon>Pseudomonadati</taxon>
        <taxon>Bacteroidota</taxon>
        <taxon>Bacteroidia</taxon>
        <taxon>Bacteroidales</taxon>
        <taxon>Prevotellaceae</taxon>
        <taxon>Segatella</taxon>
    </lineage>
</organism>
<dbReference type="Proteomes" id="UP000216189">
    <property type="component" value="Unassembled WGS sequence"/>
</dbReference>
<gene>
    <name evidence="1" type="ORF">CIK91_02890</name>
</gene>
<keyword evidence="2" id="KW-1185">Reference proteome</keyword>